<evidence type="ECO:0000256" key="5">
    <source>
        <dbReference type="ARBA" id="ARBA00038253"/>
    </source>
</evidence>
<evidence type="ECO:0000313" key="9">
    <source>
        <dbReference type="EMBL" id="KRU14582.1"/>
    </source>
</evidence>
<keyword evidence="2" id="KW-0963">Cytoplasm</keyword>
<dbReference type="InterPro" id="IPR051476">
    <property type="entry name" value="Bac_ResReg_Asp_Phosphatase"/>
</dbReference>
<dbReference type="GO" id="GO:0005737">
    <property type="term" value="C:cytoplasm"/>
    <property type="evidence" value="ECO:0007669"/>
    <property type="project" value="UniProtKB-SubCell"/>
</dbReference>
<keyword evidence="3" id="KW-0677">Repeat</keyword>
<feature type="domain" description="GAF" evidence="7">
    <location>
        <begin position="395"/>
        <end position="510"/>
    </location>
</feature>
<dbReference type="SUPFAM" id="SSF48452">
    <property type="entry name" value="TPR-like"/>
    <property type="match status" value="2"/>
</dbReference>
<evidence type="ECO:0000313" key="11">
    <source>
        <dbReference type="Proteomes" id="UP000030905"/>
    </source>
</evidence>
<dbReference type="Proteomes" id="UP000028042">
    <property type="component" value="Unassembled WGS sequence"/>
</dbReference>
<proteinExistence type="inferred from homology"/>
<dbReference type="PROSITE" id="PS50005">
    <property type="entry name" value="TPR"/>
    <property type="match status" value="2"/>
</dbReference>
<evidence type="ECO:0000313" key="10">
    <source>
        <dbReference type="Proteomes" id="UP000028042"/>
    </source>
</evidence>
<reference evidence="9 10" key="3">
    <citation type="journal article" name="Genome Announc.">
        <title>Improved Draft Genome Sequence of Clostridium pasteurianum Strain ATCC 6013 (DSM 525) Using a Hybrid Next-Generation Sequencing Approach.</title>
        <authorList>
            <person name="Pyne M.E."/>
            <person name="Utturkar S."/>
            <person name="Brown S.D."/>
            <person name="Moo-Young M."/>
            <person name="Chung D.A."/>
            <person name="Chou C.P."/>
        </authorList>
    </citation>
    <scope>NUCLEOTIDE SEQUENCE [LARGE SCALE GENOMIC DNA]</scope>
    <source>
        <strain evidence="9 10">ATCC 6013</strain>
    </source>
</reference>
<organism evidence="8 11">
    <name type="scientific">Clostridium pasteurianum DSM 525 = ATCC 6013</name>
    <dbReference type="NCBI Taxonomy" id="1262449"/>
    <lineage>
        <taxon>Bacteria</taxon>
        <taxon>Bacillati</taxon>
        <taxon>Bacillota</taxon>
        <taxon>Clostridia</taxon>
        <taxon>Eubacteriales</taxon>
        <taxon>Clostridiaceae</taxon>
        <taxon>Clostridium</taxon>
    </lineage>
</organism>
<name>A0A0H3JBA8_CLOPA</name>
<dbReference type="SMART" id="SM00028">
    <property type="entry name" value="TPR"/>
    <property type="match status" value="5"/>
</dbReference>
<dbReference type="AlphaFoldDB" id="A0A0H3JBA8"/>
<evidence type="ECO:0000256" key="4">
    <source>
        <dbReference type="ARBA" id="ARBA00022803"/>
    </source>
</evidence>
<dbReference type="Proteomes" id="UP000030905">
    <property type="component" value="Chromosome"/>
</dbReference>
<dbReference type="Gene3D" id="1.25.40.10">
    <property type="entry name" value="Tetratricopeptide repeat domain"/>
    <property type="match status" value="2"/>
</dbReference>
<dbReference type="GeneID" id="93075443"/>
<reference evidence="8 11" key="1">
    <citation type="journal article" date="2015" name="Genome Announc.">
        <title>Complete Genome Sequence of the Nitrogen-Fixing and Solvent-Producing Clostridium pasteurianum DSM 525.</title>
        <authorList>
            <person name="Poehlein A."/>
            <person name="Grosse-Honebrink A."/>
            <person name="Zhang Y."/>
            <person name="Minton N.P."/>
            <person name="Daniel R."/>
        </authorList>
    </citation>
    <scope>NUCLEOTIDE SEQUENCE [LARGE SCALE GENOMIC DNA]</scope>
    <source>
        <strain evidence="8">DSM 525</strain>
        <strain evidence="11">DSM 525 / ATCC 6013</strain>
    </source>
</reference>
<dbReference type="PATRIC" id="fig|1262449.3.peg.3020"/>
<feature type="repeat" description="TPR" evidence="6">
    <location>
        <begin position="139"/>
        <end position="172"/>
    </location>
</feature>
<dbReference type="eggNOG" id="COG2203">
    <property type="taxonomic scope" value="Bacteria"/>
</dbReference>
<dbReference type="KEGG" id="cpat:CLPA_c33390"/>
<dbReference type="PANTHER" id="PTHR46630">
    <property type="entry name" value="TETRATRICOPEPTIDE REPEAT PROTEIN 29"/>
    <property type="match status" value="1"/>
</dbReference>
<dbReference type="Pfam" id="PF13424">
    <property type="entry name" value="TPR_12"/>
    <property type="match status" value="1"/>
</dbReference>
<gene>
    <name evidence="8" type="ORF">CLPA_c33390</name>
    <name evidence="9" type="ORF">CP6013_03841</name>
</gene>
<accession>A0A0H3JBA8</accession>
<dbReference type="RefSeq" id="WP_003446519.1">
    <property type="nucleotide sequence ID" value="NZ_ANZB01000011.1"/>
</dbReference>
<dbReference type="PANTHER" id="PTHR46630:SF1">
    <property type="entry name" value="TETRATRICOPEPTIDE REPEAT PROTEIN 29"/>
    <property type="match status" value="1"/>
</dbReference>
<dbReference type="Gene3D" id="3.30.450.40">
    <property type="match status" value="1"/>
</dbReference>
<keyword evidence="11" id="KW-1185">Reference proteome</keyword>
<dbReference type="Pfam" id="PF13181">
    <property type="entry name" value="TPR_8"/>
    <property type="match status" value="1"/>
</dbReference>
<keyword evidence="4 6" id="KW-0802">TPR repeat</keyword>
<evidence type="ECO:0000256" key="1">
    <source>
        <dbReference type="ARBA" id="ARBA00004496"/>
    </source>
</evidence>
<evidence type="ECO:0000256" key="6">
    <source>
        <dbReference type="PROSITE-ProRule" id="PRU00339"/>
    </source>
</evidence>
<dbReference type="KEGG" id="cpae:CPAST_c33390"/>
<feature type="repeat" description="TPR" evidence="6">
    <location>
        <begin position="219"/>
        <end position="252"/>
    </location>
</feature>
<dbReference type="InterPro" id="IPR019734">
    <property type="entry name" value="TPR_rpt"/>
</dbReference>
<evidence type="ECO:0000313" key="8">
    <source>
        <dbReference type="EMBL" id="AJA53393.1"/>
    </source>
</evidence>
<dbReference type="InterPro" id="IPR011990">
    <property type="entry name" value="TPR-like_helical_dom_sf"/>
</dbReference>
<reference evidence="9" key="2">
    <citation type="submission" date="2015-10" db="EMBL/GenBank/DDBJ databases">
        <title>Improved Draft Genome Sequence of Clostridium pasteurianum Strain ATCC 6013 (DSM 525) Using a Hybrid Next-Generation Sequencing Approach.</title>
        <authorList>
            <person name="Pyne M.E."/>
            <person name="Utturkar S.M."/>
            <person name="Brown S.D."/>
            <person name="Moo-Young M."/>
            <person name="Chung D.A."/>
            <person name="Chou P.C."/>
        </authorList>
    </citation>
    <scope>NUCLEOTIDE SEQUENCE</scope>
    <source>
        <strain evidence="9">ATCC 6013</strain>
    </source>
</reference>
<dbReference type="eggNOG" id="COG0457">
    <property type="taxonomic scope" value="Bacteria"/>
</dbReference>
<protein>
    <submittedName>
        <fullName evidence="8">Diguanylate cyclase</fullName>
    </submittedName>
    <submittedName>
        <fullName evidence="9">GAF domain protein</fullName>
    </submittedName>
</protein>
<comment type="subcellular location">
    <subcellularLocation>
        <location evidence="1">Cytoplasm</location>
    </subcellularLocation>
</comment>
<evidence type="ECO:0000259" key="7">
    <source>
        <dbReference type="Pfam" id="PF13185"/>
    </source>
</evidence>
<evidence type="ECO:0000256" key="2">
    <source>
        <dbReference type="ARBA" id="ARBA00022490"/>
    </source>
</evidence>
<dbReference type="InterPro" id="IPR003018">
    <property type="entry name" value="GAF"/>
</dbReference>
<comment type="similarity">
    <text evidence="5">Belongs to the Rap family.</text>
</comment>
<dbReference type="SUPFAM" id="SSF55781">
    <property type="entry name" value="GAF domain-like"/>
    <property type="match status" value="1"/>
</dbReference>
<dbReference type="Pfam" id="PF13185">
    <property type="entry name" value="GAF_2"/>
    <property type="match status" value="1"/>
</dbReference>
<dbReference type="EMBL" id="CP009268">
    <property type="protein sequence ID" value="AJA53393.1"/>
    <property type="molecule type" value="Genomic_DNA"/>
</dbReference>
<dbReference type="InterPro" id="IPR029016">
    <property type="entry name" value="GAF-like_dom_sf"/>
</dbReference>
<evidence type="ECO:0000256" key="3">
    <source>
        <dbReference type="ARBA" id="ARBA00022737"/>
    </source>
</evidence>
<dbReference type="EMBL" id="JPGY02000001">
    <property type="protein sequence ID" value="KRU14582.1"/>
    <property type="molecule type" value="Genomic_DNA"/>
</dbReference>
<sequence length="516" mass="60212">MINSDNATTINEILEKLDKIKYENSINTIKFGNNSYELCKKFNHTIGMAVSLLRVGEALTNIGNYEKSLSLLFESLSISRKEDICDIQVLSLIYIGNNLLNLGDYEKSFDYYNDAEKTALKMSVNKNYYSKYNYKFYLAKTSTNIGEIYKNLKDYENAFKFYNRALTFDKKLNYKSTFGVSLYNLGEMNYLSGNYDKAILLLNKSIEIMNSFNYKLVLPEVYRILALIYEKKGNFTKSNEYFCKALNIDLKETFLFYKINILLDYSDYLKNRGNLSLALDKLKIAFNISVENNIIFKTIEVCKKLFSLYEELKNDDKAYEYYKLYFKYHDKLEKVICTQRLNNINSKIKLQKLEEEKLNIMKKSENFRKRFEKLIESIKNISIISELGQKITSTLNLDKILNILCNSVRDFIDISIFGIALYNTDNEILQYNYYSENNKIINVPNASITSKSNIAAYYLRNRQLVIINDIENEYSRYVDNPNYINTISAKSAIYCPLIMDDILLGVMTVQSSIKSL</sequence>